<dbReference type="InterPro" id="IPR037167">
    <property type="entry name" value="Peptidase_S11_C_sf"/>
</dbReference>
<keyword evidence="6" id="KW-0645">Protease</keyword>
<dbReference type="Proteomes" id="UP000266426">
    <property type="component" value="Unassembled WGS sequence"/>
</dbReference>
<dbReference type="EMBL" id="QZJZ01000016">
    <property type="protein sequence ID" value="RJP61099.1"/>
    <property type="molecule type" value="Genomic_DNA"/>
</dbReference>
<dbReference type="PANTHER" id="PTHR21581:SF6">
    <property type="entry name" value="TRAFFICKING PROTEIN PARTICLE COMPLEX SUBUNIT 12"/>
    <property type="match status" value="1"/>
</dbReference>
<keyword evidence="10" id="KW-0573">Peptidoglycan synthesis</keyword>
<dbReference type="InterPro" id="IPR015956">
    <property type="entry name" value="Peniciliin-bd_prot_C_sf"/>
</dbReference>
<comment type="pathway">
    <text evidence="2">Cell wall biogenesis; peptidoglycan biosynthesis.</text>
</comment>
<evidence type="ECO:0000256" key="12">
    <source>
        <dbReference type="ARBA" id="ARBA00034000"/>
    </source>
</evidence>
<evidence type="ECO:0000256" key="9">
    <source>
        <dbReference type="ARBA" id="ARBA00022960"/>
    </source>
</evidence>
<evidence type="ECO:0000256" key="13">
    <source>
        <dbReference type="PIRSR" id="PIRSR618044-1"/>
    </source>
</evidence>
<dbReference type="EC" id="3.4.16.4" evidence="4"/>
<evidence type="ECO:0000256" key="5">
    <source>
        <dbReference type="ARBA" id="ARBA00022645"/>
    </source>
</evidence>
<name>A0A3A4R800_9BACT</name>
<dbReference type="GO" id="GO:0009252">
    <property type="term" value="P:peptidoglycan biosynthetic process"/>
    <property type="evidence" value="ECO:0007669"/>
    <property type="project" value="UniProtKB-UniPathway"/>
</dbReference>
<dbReference type="GO" id="GO:0009002">
    <property type="term" value="F:serine-type D-Ala-D-Ala carboxypeptidase activity"/>
    <property type="evidence" value="ECO:0007669"/>
    <property type="project" value="UniProtKB-EC"/>
</dbReference>
<protein>
    <recommendedName>
        <fullName evidence="4">serine-type D-Ala-D-Ala carboxypeptidase</fullName>
        <ecNumber evidence="4">3.4.16.4</ecNumber>
    </recommendedName>
</protein>
<evidence type="ECO:0000256" key="16">
    <source>
        <dbReference type="SAM" id="SignalP"/>
    </source>
</evidence>
<keyword evidence="7 16" id="KW-0732">Signal</keyword>
<dbReference type="SMART" id="SM00936">
    <property type="entry name" value="PBP5_C"/>
    <property type="match status" value="1"/>
</dbReference>
<dbReference type="PANTHER" id="PTHR21581">
    <property type="entry name" value="D-ALANYL-D-ALANINE CARBOXYPEPTIDASE"/>
    <property type="match status" value="1"/>
</dbReference>
<evidence type="ECO:0000256" key="1">
    <source>
        <dbReference type="ARBA" id="ARBA00003217"/>
    </source>
</evidence>
<comment type="similarity">
    <text evidence="3 15">Belongs to the peptidase S11 family.</text>
</comment>
<evidence type="ECO:0000259" key="17">
    <source>
        <dbReference type="SMART" id="SM00936"/>
    </source>
</evidence>
<evidence type="ECO:0000256" key="14">
    <source>
        <dbReference type="PIRSR" id="PIRSR618044-2"/>
    </source>
</evidence>
<accession>A0A3A4R800</accession>
<evidence type="ECO:0000313" key="18">
    <source>
        <dbReference type="EMBL" id="RJP61099.1"/>
    </source>
</evidence>
<sequence>MSKLLFRCLLTALSATLVSSSLSYGQVDLPVHVKSALLLEAETGTVLYSENPDERLVPASLVKIMTLVLVMEYVKATNLELDTKVQVSRRASRIGGRQIYLKEDEYLTVEELIKSAAIFSANDASYALAELVAGSEEAFVQMMNDKAKVIGMKETHFVNSHGLPAAGQAGKQYTTAYDLGLLARYVIYNVPELFDYTSQKTSTIRDGAFFLVSTNKSLWKREDVFGLKTGFVNASGFCVVSTARQGNMTLISIIMGANNKQARFSAAERLFDYGFENFVLREIKELPEGKAVTVTAGVEPSAQVTIVHPAFIVLPREKSGALSVTFDVVQELEAPVFAGQPAGTVSFSWGEELTVNIPLMIANDIPEKKTLLRKASKIYQRVKTLWSSKYAGD</sequence>
<feature type="domain" description="Peptidase S11 D-Ala-D-Ala carboxypeptidase A C-terminal" evidence="17">
    <location>
        <begin position="275"/>
        <end position="367"/>
    </location>
</feature>
<dbReference type="InterPro" id="IPR018044">
    <property type="entry name" value="Peptidase_S11"/>
</dbReference>
<dbReference type="GO" id="GO:0071555">
    <property type="term" value="P:cell wall organization"/>
    <property type="evidence" value="ECO:0007669"/>
    <property type="project" value="UniProtKB-KW"/>
</dbReference>
<dbReference type="GO" id="GO:0008360">
    <property type="term" value="P:regulation of cell shape"/>
    <property type="evidence" value="ECO:0007669"/>
    <property type="project" value="UniProtKB-KW"/>
</dbReference>
<comment type="caution">
    <text evidence="18">The sequence shown here is derived from an EMBL/GenBank/DDBJ whole genome shotgun (WGS) entry which is preliminary data.</text>
</comment>
<dbReference type="InterPro" id="IPR012907">
    <property type="entry name" value="Peptidase_S11_C"/>
</dbReference>
<feature type="signal peptide" evidence="16">
    <location>
        <begin position="1"/>
        <end position="23"/>
    </location>
</feature>
<gene>
    <name evidence="18" type="ORF">C4541_02610</name>
</gene>
<evidence type="ECO:0000256" key="11">
    <source>
        <dbReference type="ARBA" id="ARBA00023316"/>
    </source>
</evidence>
<feature type="active site" evidence="13">
    <location>
        <position position="120"/>
    </location>
</feature>
<dbReference type="AlphaFoldDB" id="A0A3A4R800"/>
<dbReference type="UniPathway" id="UPA00219"/>
<dbReference type="GO" id="GO:0006508">
    <property type="term" value="P:proteolysis"/>
    <property type="evidence" value="ECO:0007669"/>
    <property type="project" value="UniProtKB-KW"/>
</dbReference>
<dbReference type="Gene3D" id="3.40.710.10">
    <property type="entry name" value="DD-peptidase/beta-lactamase superfamily"/>
    <property type="match status" value="1"/>
</dbReference>
<feature type="active site" description="Acyl-ester intermediate" evidence="13">
    <location>
        <position position="60"/>
    </location>
</feature>
<comment type="function">
    <text evidence="1">Removes C-terminal D-alanyl residues from sugar-peptide cell wall precursors.</text>
</comment>
<evidence type="ECO:0000256" key="3">
    <source>
        <dbReference type="ARBA" id="ARBA00007164"/>
    </source>
</evidence>
<feature type="chain" id="PRO_5017464845" description="serine-type D-Ala-D-Ala carboxypeptidase" evidence="16">
    <location>
        <begin position="24"/>
        <end position="393"/>
    </location>
</feature>
<evidence type="ECO:0000256" key="7">
    <source>
        <dbReference type="ARBA" id="ARBA00022729"/>
    </source>
</evidence>
<feature type="active site" description="Proton acceptor" evidence="13">
    <location>
        <position position="63"/>
    </location>
</feature>
<dbReference type="Gene3D" id="2.60.410.10">
    <property type="entry name" value="D-Ala-D-Ala carboxypeptidase, C-terminal domain"/>
    <property type="match status" value="1"/>
</dbReference>
<dbReference type="PRINTS" id="PR00725">
    <property type="entry name" value="DADACBPTASE1"/>
</dbReference>
<comment type="catalytic activity">
    <reaction evidence="12">
        <text>Preferential cleavage: (Ac)2-L-Lys-D-Ala-|-D-Ala. Also transpeptidation of peptidyl-alanyl moieties that are N-acyl substituents of D-alanine.</text>
        <dbReference type="EC" id="3.4.16.4"/>
    </reaction>
</comment>
<dbReference type="InterPro" id="IPR012338">
    <property type="entry name" value="Beta-lactam/transpept-like"/>
</dbReference>
<dbReference type="Pfam" id="PF07943">
    <property type="entry name" value="PBP5_C"/>
    <property type="match status" value="1"/>
</dbReference>
<dbReference type="InterPro" id="IPR001967">
    <property type="entry name" value="Peptidase_S11_N"/>
</dbReference>
<reference evidence="18 19" key="1">
    <citation type="journal article" date="2017" name="ISME J.">
        <title>Energy and carbon metabolisms in a deep terrestrial subsurface fluid microbial community.</title>
        <authorList>
            <person name="Momper L."/>
            <person name="Jungbluth S.P."/>
            <person name="Lee M.D."/>
            <person name="Amend J.P."/>
        </authorList>
    </citation>
    <scope>NUCLEOTIDE SEQUENCE [LARGE SCALE GENOMIC DNA]</scope>
    <source>
        <strain evidence="18">SURF_26</strain>
    </source>
</reference>
<evidence type="ECO:0000256" key="6">
    <source>
        <dbReference type="ARBA" id="ARBA00022670"/>
    </source>
</evidence>
<evidence type="ECO:0000256" key="15">
    <source>
        <dbReference type="RuleBase" id="RU004016"/>
    </source>
</evidence>
<keyword evidence="5 18" id="KW-0121">Carboxypeptidase</keyword>
<dbReference type="SUPFAM" id="SSF56601">
    <property type="entry name" value="beta-lactamase/transpeptidase-like"/>
    <property type="match status" value="1"/>
</dbReference>
<evidence type="ECO:0000256" key="10">
    <source>
        <dbReference type="ARBA" id="ARBA00022984"/>
    </source>
</evidence>
<keyword evidence="11" id="KW-0961">Cell wall biogenesis/degradation</keyword>
<evidence type="ECO:0000256" key="8">
    <source>
        <dbReference type="ARBA" id="ARBA00022801"/>
    </source>
</evidence>
<dbReference type="SUPFAM" id="SSF69189">
    <property type="entry name" value="Penicillin-binding protein associated domain"/>
    <property type="match status" value="1"/>
</dbReference>
<proteinExistence type="inferred from homology"/>
<keyword evidence="9" id="KW-0133">Cell shape</keyword>
<evidence type="ECO:0000256" key="2">
    <source>
        <dbReference type="ARBA" id="ARBA00004752"/>
    </source>
</evidence>
<dbReference type="Pfam" id="PF00768">
    <property type="entry name" value="Peptidase_S11"/>
    <property type="match status" value="1"/>
</dbReference>
<feature type="binding site" evidence="14">
    <location>
        <position position="228"/>
    </location>
    <ligand>
        <name>substrate</name>
    </ligand>
</feature>
<organism evidence="18 19">
    <name type="scientific">Candidatus Auribacter fodinae</name>
    <dbReference type="NCBI Taxonomy" id="2093366"/>
    <lineage>
        <taxon>Bacteria</taxon>
        <taxon>Pseudomonadati</taxon>
        <taxon>Candidatus Auribacterota</taxon>
        <taxon>Candidatus Auribacteria</taxon>
        <taxon>Candidatus Auribacterales</taxon>
        <taxon>Candidatus Auribacteraceae</taxon>
        <taxon>Candidatus Auribacter</taxon>
    </lineage>
</organism>
<evidence type="ECO:0000313" key="19">
    <source>
        <dbReference type="Proteomes" id="UP000266426"/>
    </source>
</evidence>
<evidence type="ECO:0000256" key="4">
    <source>
        <dbReference type="ARBA" id="ARBA00012448"/>
    </source>
</evidence>
<keyword evidence="8" id="KW-0378">Hydrolase</keyword>